<dbReference type="Pfam" id="PF00085">
    <property type="entry name" value="Thioredoxin"/>
    <property type="match status" value="1"/>
</dbReference>
<dbReference type="InterPro" id="IPR013766">
    <property type="entry name" value="Thioredoxin_domain"/>
</dbReference>
<evidence type="ECO:0000313" key="3">
    <source>
        <dbReference type="Proteomes" id="UP001597414"/>
    </source>
</evidence>
<dbReference type="SUPFAM" id="SSF52833">
    <property type="entry name" value="Thioredoxin-like"/>
    <property type="match status" value="1"/>
</dbReference>
<comment type="caution">
    <text evidence="2">The sequence shown here is derived from an EMBL/GenBank/DDBJ whole genome shotgun (WGS) entry which is preliminary data.</text>
</comment>
<keyword evidence="3" id="KW-1185">Reference proteome</keyword>
<name>A0ABW5B825_9BACT</name>
<evidence type="ECO:0000259" key="1">
    <source>
        <dbReference type="Pfam" id="PF00085"/>
    </source>
</evidence>
<organism evidence="2 3">
    <name type="scientific">Shivajiella indica</name>
    <dbReference type="NCBI Taxonomy" id="872115"/>
    <lineage>
        <taxon>Bacteria</taxon>
        <taxon>Pseudomonadati</taxon>
        <taxon>Bacteroidota</taxon>
        <taxon>Cytophagia</taxon>
        <taxon>Cytophagales</taxon>
        <taxon>Cyclobacteriaceae</taxon>
        <taxon>Shivajiella</taxon>
    </lineage>
</organism>
<dbReference type="Proteomes" id="UP001597414">
    <property type="component" value="Unassembled WGS sequence"/>
</dbReference>
<accession>A0ABW5B825</accession>
<dbReference type="CDD" id="cd02947">
    <property type="entry name" value="TRX_family"/>
    <property type="match status" value="1"/>
</dbReference>
<dbReference type="RefSeq" id="WP_380802394.1">
    <property type="nucleotide sequence ID" value="NZ_JBHUIV010000016.1"/>
</dbReference>
<dbReference type="EMBL" id="JBHUIV010000016">
    <property type="protein sequence ID" value="MFD2202043.1"/>
    <property type="molecule type" value="Genomic_DNA"/>
</dbReference>
<protein>
    <submittedName>
        <fullName evidence="2">Thioredoxin family protein</fullName>
    </submittedName>
</protein>
<sequence length="111" mass="12942">MELNQTISISQFKKLLEEHSSILVYLYQDKCGVCKTLFPKVKDLVENEFPEMELLVLEAEQNRELAAQLRMLAVPGILVYFEGKEYFRANGLLSLGELKNKIGRYYSLMYR</sequence>
<dbReference type="InterPro" id="IPR036249">
    <property type="entry name" value="Thioredoxin-like_sf"/>
</dbReference>
<evidence type="ECO:0000313" key="2">
    <source>
        <dbReference type="EMBL" id="MFD2202043.1"/>
    </source>
</evidence>
<dbReference type="Gene3D" id="3.40.30.10">
    <property type="entry name" value="Glutaredoxin"/>
    <property type="match status" value="1"/>
</dbReference>
<reference evidence="3" key="1">
    <citation type="journal article" date="2019" name="Int. J. Syst. Evol. Microbiol.">
        <title>The Global Catalogue of Microorganisms (GCM) 10K type strain sequencing project: providing services to taxonomists for standard genome sequencing and annotation.</title>
        <authorList>
            <consortium name="The Broad Institute Genomics Platform"/>
            <consortium name="The Broad Institute Genome Sequencing Center for Infectious Disease"/>
            <person name="Wu L."/>
            <person name="Ma J."/>
        </authorList>
    </citation>
    <scope>NUCLEOTIDE SEQUENCE [LARGE SCALE GENOMIC DNA]</scope>
    <source>
        <strain evidence="3">KCTC 19812</strain>
    </source>
</reference>
<proteinExistence type="predicted"/>
<feature type="domain" description="Thioredoxin" evidence="1">
    <location>
        <begin position="9"/>
        <end position="102"/>
    </location>
</feature>
<gene>
    <name evidence="2" type="ORF">ACFSKV_10715</name>
</gene>